<dbReference type="Gene3D" id="1.10.260.40">
    <property type="entry name" value="lambda repressor-like DNA-binding domains"/>
    <property type="match status" value="1"/>
</dbReference>
<proteinExistence type="predicted"/>
<dbReference type="SUPFAM" id="SSF47413">
    <property type="entry name" value="lambda repressor-like DNA-binding domains"/>
    <property type="match status" value="1"/>
</dbReference>
<organism evidence="2 3">
    <name type="scientific">Tropicimonas sediminicola</name>
    <dbReference type="NCBI Taxonomy" id="1031541"/>
    <lineage>
        <taxon>Bacteria</taxon>
        <taxon>Pseudomonadati</taxon>
        <taxon>Pseudomonadota</taxon>
        <taxon>Alphaproteobacteria</taxon>
        <taxon>Rhodobacterales</taxon>
        <taxon>Roseobacteraceae</taxon>
        <taxon>Tropicimonas</taxon>
    </lineage>
</organism>
<dbReference type="InterPro" id="IPR001387">
    <property type="entry name" value="Cro/C1-type_HTH"/>
</dbReference>
<dbReference type="SMART" id="SM00530">
    <property type="entry name" value="HTH_XRE"/>
    <property type="match status" value="1"/>
</dbReference>
<dbReference type="CDD" id="cd00093">
    <property type="entry name" value="HTH_XRE"/>
    <property type="match status" value="1"/>
</dbReference>
<reference evidence="2 3" key="1">
    <citation type="submission" date="2017-06" db="EMBL/GenBank/DDBJ databases">
        <authorList>
            <person name="Kim H.J."/>
            <person name="Triplett B.A."/>
        </authorList>
    </citation>
    <scope>NUCLEOTIDE SEQUENCE [LARGE SCALE GENOMIC DNA]</scope>
    <source>
        <strain evidence="2 3">DSM 29339</strain>
    </source>
</reference>
<protein>
    <submittedName>
        <fullName evidence="2">Helix-turn-helix</fullName>
    </submittedName>
</protein>
<evidence type="ECO:0000313" key="2">
    <source>
        <dbReference type="EMBL" id="SNT39460.1"/>
    </source>
</evidence>
<dbReference type="PROSITE" id="PS50943">
    <property type="entry name" value="HTH_CROC1"/>
    <property type="match status" value="1"/>
</dbReference>
<gene>
    <name evidence="2" type="ORF">SAMN05421757_11519</name>
</gene>
<keyword evidence="3" id="KW-1185">Reference proteome</keyword>
<evidence type="ECO:0000313" key="3">
    <source>
        <dbReference type="Proteomes" id="UP000198426"/>
    </source>
</evidence>
<evidence type="ECO:0000259" key="1">
    <source>
        <dbReference type="PROSITE" id="PS50943"/>
    </source>
</evidence>
<sequence length="139" mass="15585">MTNSPTAAFLSTAIESSGLTQREIAGRAGLPKPNVLSMMKRGETKVPIERIPALAEACDCDPQEFLRIAMTEYHPEAWGVLNVVFDPKLSDRDLGILRMLNMADPRGEITWKKQDSEIMIALFSYILGWMRYVGEVPKE</sequence>
<dbReference type="Proteomes" id="UP000198426">
    <property type="component" value="Unassembled WGS sequence"/>
</dbReference>
<dbReference type="GO" id="GO:0003677">
    <property type="term" value="F:DNA binding"/>
    <property type="evidence" value="ECO:0007669"/>
    <property type="project" value="InterPro"/>
</dbReference>
<name>A0A239MAB8_9RHOB</name>
<dbReference type="EMBL" id="FZOY01000015">
    <property type="protein sequence ID" value="SNT39460.1"/>
    <property type="molecule type" value="Genomic_DNA"/>
</dbReference>
<dbReference type="InterPro" id="IPR010982">
    <property type="entry name" value="Lambda_DNA-bd_dom_sf"/>
</dbReference>
<dbReference type="Pfam" id="PF01381">
    <property type="entry name" value="HTH_3"/>
    <property type="match status" value="1"/>
</dbReference>
<accession>A0A239MAB8</accession>
<dbReference type="AlphaFoldDB" id="A0A239MAB8"/>
<feature type="domain" description="HTH cro/C1-type" evidence="1">
    <location>
        <begin position="10"/>
        <end position="65"/>
    </location>
</feature>